<organism evidence="11 12">
    <name type="scientific">Gnathostoma spinigerum</name>
    <dbReference type="NCBI Taxonomy" id="75299"/>
    <lineage>
        <taxon>Eukaryota</taxon>
        <taxon>Metazoa</taxon>
        <taxon>Ecdysozoa</taxon>
        <taxon>Nematoda</taxon>
        <taxon>Chromadorea</taxon>
        <taxon>Rhabditida</taxon>
        <taxon>Spirurina</taxon>
        <taxon>Gnathostomatomorpha</taxon>
        <taxon>Gnathostomatoidea</taxon>
        <taxon>Gnathostomatidae</taxon>
        <taxon>Gnathostoma</taxon>
    </lineage>
</organism>
<dbReference type="InterPro" id="IPR004327">
    <property type="entry name" value="Phstyr_phstse_ac"/>
</dbReference>
<proteinExistence type="inferred from homology"/>
<dbReference type="PIRSF" id="PIRSF016325">
    <property type="entry name" value="Phstyr_phstse_ac"/>
    <property type="match status" value="1"/>
</dbReference>
<evidence type="ECO:0000313" key="12">
    <source>
        <dbReference type="Proteomes" id="UP001608902"/>
    </source>
</evidence>
<name>A0ABD6EFT0_9BILA</name>
<reference evidence="11 12" key="1">
    <citation type="submission" date="2024-08" db="EMBL/GenBank/DDBJ databases">
        <title>Gnathostoma spinigerum genome.</title>
        <authorList>
            <person name="Gonzalez-Bertolin B."/>
            <person name="Monzon S."/>
            <person name="Zaballos A."/>
            <person name="Jimenez P."/>
            <person name="Dekumyoy P."/>
            <person name="Varona S."/>
            <person name="Cuesta I."/>
            <person name="Sumanam S."/>
            <person name="Adisakwattana P."/>
            <person name="Gasser R.B."/>
            <person name="Hernandez-Gonzalez A."/>
            <person name="Young N.D."/>
            <person name="Perteguer M.J."/>
        </authorList>
    </citation>
    <scope>NUCLEOTIDE SEQUENCE [LARGE SCALE GENOMIC DNA]</scope>
    <source>
        <strain evidence="11">AL3</strain>
        <tissue evidence="11">Liver</tissue>
    </source>
</reference>
<dbReference type="EC" id="5.2.1.8" evidence="4 10"/>
<dbReference type="Pfam" id="PF03095">
    <property type="entry name" value="PTPA"/>
    <property type="match status" value="1"/>
</dbReference>
<sequence>MATDAEGGDSSSFCVPEKKIKTVFDVKKWCQSKAYAGYMAMLHELNDSVRGVVSTADIPISPNVMNCIDMLDTFLKYSLEYPPEDMGSQRFGNKAYRKWHARLTEEAEDAVLELLPVDKKGAVIELTPYILDSFGNPTRIDYGSGHEAAFLVFIYCLRKLGLFTSADNQAIVLRIFLKYLRIVRNLQVTYRMEPAGSRGVHALDDYQFIPFLWGSSQLIGNKNRLVPESYLNPTLVEMHASKNLFFDAVQFINETKTGPFCEHSNQLWNISAVLTWEKVNSGMFKMYEAEVLRQFPVCQHILFGSLFSFDAEPNTTDPNVVEAETAIRLADEKARREHTIPDEFVTKAPWCK</sequence>
<comment type="subcellular location">
    <subcellularLocation>
        <location evidence="2 10">Cytoplasm</location>
    </subcellularLocation>
</comment>
<evidence type="ECO:0000256" key="1">
    <source>
        <dbReference type="ARBA" id="ARBA00000971"/>
    </source>
</evidence>
<keyword evidence="5 10" id="KW-0963">Cytoplasm</keyword>
<dbReference type="Gene3D" id="1.20.120.1150">
    <property type="match status" value="1"/>
</dbReference>
<keyword evidence="12" id="KW-1185">Reference proteome</keyword>
<dbReference type="FunFam" id="1.20.120.1150:FF:000002">
    <property type="entry name" value="Serine/threonine-protein phosphatase 2A activator"/>
    <property type="match status" value="1"/>
</dbReference>
<comment type="catalytic activity">
    <reaction evidence="1 10">
        <text>[protein]-peptidylproline (omega=180) = [protein]-peptidylproline (omega=0)</text>
        <dbReference type="Rhea" id="RHEA:16237"/>
        <dbReference type="Rhea" id="RHEA-COMP:10747"/>
        <dbReference type="Rhea" id="RHEA-COMP:10748"/>
        <dbReference type="ChEBI" id="CHEBI:83833"/>
        <dbReference type="ChEBI" id="CHEBI:83834"/>
        <dbReference type="EC" id="5.2.1.8"/>
    </reaction>
</comment>
<dbReference type="CDD" id="cd04087">
    <property type="entry name" value="PTPA"/>
    <property type="match status" value="1"/>
</dbReference>
<evidence type="ECO:0000256" key="3">
    <source>
        <dbReference type="ARBA" id="ARBA00011019"/>
    </source>
</evidence>
<evidence type="ECO:0000256" key="5">
    <source>
        <dbReference type="ARBA" id="ARBA00022490"/>
    </source>
</evidence>
<evidence type="ECO:0000256" key="2">
    <source>
        <dbReference type="ARBA" id="ARBA00004496"/>
    </source>
</evidence>
<dbReference type="GO" id="GO:0003755">
    <property type="term" value="F:peptidyl-prolyl cis-trans isomerase activity"/>
    <property type="evidence" value="ECO:0007669"/>
    <property type="project" value="UniProtKB-KW"/>
</dbReference>
<dbReference type="AlphaFoldDB" id="A0ABD6EFT0"/>
<evidence type="ECO:0000256" key="8">
    <source>
        <dbReference type="ARBA" id="ARBA00044786"/>
    </source>
</evidence>
<comment type="function">
    <text evidence="10">PPIases accelerate the folding of proteins. It catalyzes the cis-trans isomerization of proline imidic peptide bonds in oligopeptides.</text>
</comment>
<gene>
    <name evidence="11" type="ORF">AB6A40_005169</name>
</gene>
<dbReference type="PANTHER" id="PTHR10012">
    <property type="entry name" value="SERINE/THREONINE-PROTEIN PHOSPHATASE 2A REGULATORY SUBUNIT B"/>
    <property type="match status" value="1"/>
</dbReference>
<dbReference type="InterPro" id="IPR043170">
    <property type="entry name" value="PTPA_C_lid"/>
</dbReference>
<dbReference type="EMBL" id="JBGFUD010003223">
    <property type="protein sequence ID" value="MFH4978460.1"/>
    <property type="molecule type" value="Genomic_DNA"/>
</dbReference>
<dbReference type="SUPFAM" id="SSF140984">
    <property type="entry name" value="PTPA-like"/>
    <property type="match status" value="1"/>
</dbReference>
<comment type="similarity">
    <text evidence="3 10">Belongs to the PTPA-type PPIase family.</text>
</comment>
<evidence type="ECO:0000313" key="11">
    <source>
        <dbReference type="EMBL" id="MFH4978460.1"/>
    </source>
</evidence>
<evidence type="ECO:0000256" key="7">
    <source>
        <dbReference type="ARBA" id="ARBA00023235"/>
    </source>
</evidence>
<accession>A0ABD6EFT0</accession>
<dbReference type="GO" id="GO:0005737">
    <property type="term" value="C:cytoplasm"/>
    <property type="evidence" value="ECO:0007669"/>
    <property type="project" value="UniProtKB-SubCell"/>
</dbReference>
<evidence type="ECO:0000256" key="10">
    <source>
        <dbReference type="RuleBase" id="RU361210"/>
    </source>
</evidence>
<dbReference type="InterPro" id="IPR037218">
    <property type="entry name" value="PTPA_sf"/>
</dbReference>
<evidence type="ECO:0000256" key="9">
    <source>
        <dbReference type="ARBA" id="ARBA00044820"/>
    </source>
</evidence>
<comment type="caution">
    <text evidence="11">The sequence shown here is derived from an EMBL/GenBank/DDBJ whole genome shotgun (WGS) entry which is preliminary data.</text>
</comment>
<dbReference type="Proteomes" id="UP001608902">
    <property type="component" value="Unassembled WGS sequence"/>
</dbReference>
<keyword evidence="6 10" id="KW-0697">Rotamase</keyword>
<evidence type="ECO:0000256" key="6">
    <source>
        <dbReference type="ARBA" id="ARBA00023110"/>
    </source>
</evidence>
<keyword evidence="7 10" id="KW-0413">Isomerase</keyword>
<dbReference type="PANTHER" id="PTHR10012:SF0">
    <property type="entry name" value="SERINE_THREONINE-PROTEIN PHOSPHATASE 2A ACTIVATOR"/>
    <property type="match status" value="1"/>
</dbReference>
<protein>
    <recommendedName>
        <fullName evidence="8 10">Serine/threonine-protein phosphatase 2A activator</fullName>
        <ecNumber evidence="4 10">5.2.1.8</ecNumber>
    </recommendedName>
    <alternativeName>
        <fullName evidence="9 10">Phosphotyrosyl phosphatase activator</fullName>
    </alternativeName>
</protein>
<evidence type="ECO:0000256" key="4">
    <source>
        <dbReference type="ARBA" id="ARBA00013194"/>
    </source>
</evidence>